<proteinExistence type="predicted"/>
<sequence>MCRSSWRSSRWRVSASTGSANVSLLHTAGNDLPAAVNAPTDALIAASAPAYSFAPAVSARTNWSWKVAACALTA</sequence>
<evidence type="ECO:0000313" key="2">
    <source>
        <dbReference type="Proteomes" id="UP000320513"/>
    </source>
</evidence>
<evidence type="ECO:0000313" key="1">
    <source>
        <dbReference type="EMBL" id="TVS90337.1"/>
    </source>
</evidence>
<keyword evidence="2" id="KW-1185">Reference proteome</keyword>
<dbReference type="AlphaFoldDB" id="A0A557XWC1"/>
<reference evidence="1 2" key="1">
    <citation type="submission" date="2019-07" db="EMBL/GenBank/DDBJ databases">
        <title>New Mycobacterium species.</title>
        <authorList>
            <person name="Tortoli E."/>
            <person name="Ghielmetti G."/>
            <person name="Friedel U."/>
            <person name="Trovato A."/>
        </authorList>
    </citation>
    <scope>NUCLEOTIDE SEQUENCE [LARGE SCALE GENOMIC DNA]</scope>
    <source>
        <strain evidence="1 2">16-83</strain>
    </source>
</reference>
<dbReference type="EMBL" id="VMQU01000032">
    <property type="protein sequence ID" value="TVS90337.1"/>
    <property type="molecule type" value="Genomic_DNA"/>
</dbReference>
<comment type="caution">
    <text evidence="1">The sequence shown here is derived from an EMBL/GenBank/DDBJ whole genome shotgun (WGS) entry which is preliminary data.</text>
</comment>
<dbReference type="Proteomes" id="UP000320513">
    <property type="component" value="Unassembled WGS sequence"/>
</dbReference>
<dbReference type="RefSeq" id="WP_144950800.1">
    <property type="nucleotide sequence ID" value="NZ_VMQU01000032.1"/>
</dbReference>
<protein>
    <submittedName>
        <fullName evidence="1">Uncharacterized protein</fullName>
    </submittedName>
</protein>
<accession>A0A557XWC1</accession>
<organism evidence="1 2">
    <name type="scientific">Mycobacterium helveticum</name>
    <dbReference type="NCBI Taxonomy" id="2592811"/>
    <lineage>
        <taxon>Bacteria</taxon>
        <taxon>Bacillati</taxon>
        <taxon>Actinomycetota</taxon>
        <taxon>Actinomycetes</taxon>
        <taxon>Mycobacteriales</taxon>
        <taxon>Mycobacteriaceae</taxon>
        <taxon>Mycobacterium</taxon>
    </lineage>
</organism>
<name>A0A557XWC1_9MYCO</name>
<gene>
    <name evidence="1" type="ORF">FPZ47_09850</name>
</gene>